<comment type="caution">
    <text evidence="7">The sequence shown here is derived from an EMBL/GenBank/DDBJ whole genome shotgun (WGS) entry which is preliminary data.</text>
</comment>
<dbReference type="PANTHER" id="PTHR34220:SF7">
    <property type="entry name" value="SENSOR HISTIDINE KINASE YPDA"/>
    <property type="match status" value="1"/>
</dbReference>
<evidence type="ECO:0000313" key="8">
    <source>
        <dbReference type="EMBL" id="MST93038.1"/>
    </source>
</evidence>
<keyword evidence="2" id="KW-0597">Phosphoprotein</keyword>
<dbReference type="Proteomes" id="UP000431913">
    <property type="component" value="Unassembled WGS sequence"/>
</dbReference>
<evidence type="ECO:0000256" key="1">
    <source>
        <dbReference type="ARBA" id="ARBA00004370"/>
    </source>
</evidence>
<reference evidence="8 10" key="2">
    <citation type="submission" date="2019-08" db="EMBL/GenBank/DDBJ databases">
        <title>In-depth cultivation of the pig gut microbiome towards novel bacterial diversity and tailored functional studies.</title>
        <authorList>
            <person name="Wylensek D."/>
            <person name="Hitch T.C.A."/>
            <person name="Clavel T."/>
        </authorList>
    </citation>
    <scope>NUCLEOTIDE SEQUENCE [LARGE SCALE GENOMIC DNA]</scope>
    <source>
        <strain evidence="8 10">WCA3-601-WT-6J</strain>
    </source>
</reference>
<dbReference type="EMBL" id="LMUA01000035">
    <property type="protein sequence ID" value="KUE74946.1"/>
    <property type="molecule type" value="Genomic_DNA"/>
</dbReference>
<dbReference type="Pfam" id="PF02518">
    <property type="entry name" value="HATPase_c"/>
    <property type="match status" value="1"/>
</dbReference>
<evidence type="ECO:0000256" key="4">
    <source>
        <dbReference type="ARBA" id="ARBA00022777"/>
    </source>
</evidence>
<dbReference type="InterPro" id="IPR003594">
    <property type="entry name" value="HATPase_dom"/>
</dbReference>
<dbReference type="Gene3D" id="1.10.287.130">
    <property type="match status" value="1"/>
</dbReference>
<feature type="domain" description="HAMP" evidence="6">
    <location>
        <begin position="355"/>
        <end position="407"/>
    </location>
</feature>
<sequence>MANIRQFRKKTHTAINNFFRRVPIFPRLFCVMLLLTVVPTTLVTLISFHSYVAEIKENTEHFISLLVGNISVQVKERQETYERSARAFYSDGEMMDLLEQNAQLALESGFQTNSTYLQNKHLVERRLFDMTESSKYVLNLQFITDYDQYCMRNSNNEQRGCVLHDLQGFLHSNYYQKTLYEKGYPCWFDTTQVDDLIYKYDYSTSGTLDTLTMTVAVYSPQSRELLGILMYNLDRRFLTQSLTNYAFYGTGNTFLVGRDSVISTLNPNLKAPLLSDESSIQTRVLAGSSGSFTLEDDGRNLFVSFQKSAKMDLYVVHIVDMDTLLEPAYSIRNKCLFLVFLVLLLCIILARCTARSISDPLRSLVGSMERFGRNEFQERCTVDGRDELTVVSAGFNQMAEDTERMVDEIVTANLRQKTLELSKATAELNALQMQIRPHFLYNTLDLIRWEMIRIVGDESSASRMLDSFCQLMRMSIKKGEELVSVASELEHAQVYLDVVNFRNTEKIQLLTSIEFDTDAFLIPKLTLQPLIENAVVHGFKKHIRPPEIHIRGWQIKNILMITVTDNGQGMPADELDALRRNLSAGEVLEESSIGLRNVNQRFKLRYGDSYGVSVESVQDMGTEITLRLPLSEQGKKEDCI</sequence>
<reference evidence="7 9" key="1">
    <citation type="submission" date="2015-10" db="EMBL/GenBank/DDBJ databases">
        <title>A novel member of the family Ruminococcaceae isolated from human faeces.</title>
        <authorList>
            <person name="Shkoporov A.N."/>
            <person name="Chaplin A.V."/>
            <person name="Motuzova O.V."/>
            <person name="Kafarskaia L.I."/>
            <person name="Efimov B.A."/>
        </authorList>
    </citation>
    <scope>NUCLEOTIDE SEQUENCE [LARGE SCALE GENOMIC DNA]</scope>
    <source>
        <strain evidence="7 9">668</strain>
    </source>
</reference>
<dbReference type="Gene3D" id="3.30.450.20">
    <property type="entry name" value="PAS domain"/>
    <property type="match status" value="1"/>
</dbReference>
<dbReference type="SMART" id="SM00304">
    <property type="entry name" value="HAMP"/>
    <property type="match status" value="1"/>
</dbReference>
<name>A0A0W7TM88_9FIRM</name>
<keyword evidence="5" id="KW-0812">Transmembrane</keyword>
<dbReference type="GO" id="GO:0000155">
    <property type="term" value="F:phosphorelay sensor kinase activity"/>
    <property type="evidence" value="ECO:0007669"/>
    <property type="project" value="InterPro"/>
</dbReference>
<proteinExistence type="predicted"/>
<evidence type="ECO:0000256" key="2">
    <source>
        <dbReference type="ARBA" id="ARBA00022553"/>
    </source>
</evidence>
<evidence type="ECO:0000256" key="3">
    <source>
        <dbReference type="ARBA" id="ARBA00022679"/>
    </source>
</evidence>
<dbReference type="InterPro" id="IPR010559">
    <property type="entry name" value="Sig_transdc_His_kin_internal"/>
</dbReference>
<dbReference type="RefSeq" id="WP_058723813.1">
    <property type="nucleotide sequence ID" value="NZ_JAETPD010000020.1"/>
</dbReference>
<evidence type="ECO:0000313" key="10">
    <source>
        <dbReference type="Proteomes" id="UP000431913"/>
    </source>
</evidence>
<keyword evidence="3" id="KW-0808">Transferase</keyword>
<evidence type="ECO:0000256" key="5">
    <source>
        <dbReference type="SAM" id="Phobius"/>
    </source>
</evidence>
<keyword evidence="5" id="KW-1133">Transmembrane helix</keyword>
<keyword evidence="4" id="KW-0418">Kinase</keyword>
<accession>A0A0W7TM88</accession>
<evidence type="ECO:0000313" key="7">
    <source>
        <dbReference type="EMBL" id="KUE74946.1"/>
    </source>
</evidence>
<dbReference type="InterPro" id="IPR036890">
    <property type="entry name" value="HATPase_C_sf"/>
</dbReference>
<dbReference type="SUPFAM" id="SSF158472">
    <property type="entry name" value="HAMP domain-like"/>
    <property type="match status" value="1"/>
</dbReference>
<feature type="transmembrane region" description="Helical" evidence="5">
    <location>
        <begin position="28"/>
        <end position="52"/>
    </location>
</feature>
<dbReference type="EMBL" id="VUNJ01000018">
    <property type="protein sequence ID" value="MST93038.1"/>
    <property type="molecule type" value="Genomic_DNA"/>
</dbReference>
<dbReference type="InterPro" id="IPR050640">
    <property type="entry name" value="Bact_2-comp_sensor_kinase"/>
</dbReference>
<evidence type="ECO:0000259" key="6">
    <source>
        <dbReference type="PROSITE" id="PS50885"/>
    </source>
</evidence>
<dbReference type="Pfam" id="PF06580">
    <property type="entry name" value="His_kinase"/>
    <property type="match status" value="1"/>
</dbReference>
<comment type="subcellular location">
    <subcellularLocation>
        <location evidence="1">Membrane</location>
    </subcellularLocation>
</comment>
<dbReference type="Gene3D" id="3.30.565.10">
    <property type="entry name" value="Histidine kinase-like ATPase, C-terminal domain"/>
    <property type="match status" value="1"/>
</dbReference>
<organism evidence="7 9">
    <name type="scientific">Ruthenibacterium lactatiformans</name>
    <dbReference type="NCBI Taxonomy" id="1550024"/>
    <lineage>
        <taxon>Bacteria</taxon>
        <taxon>Bacillati</taxon>
        <taxon>Bacillota</taxon>
        <taxon>Clostridia</taxon>
        <taxon>Eubacteriales</taxon>
        <taxon>Oscillospiraceae</taxon>
        <taxon>Ruthenibacterium</taxon>
    </lineage>
</organism>
<dbReference type="PROSITE" id="PS50885">
    <property type="entry name" value="HAMP"/>
    <property type="match status" value="1"/>
</dbReference>
<evidence type="ECO:0000313" key="9">
    <source>
        <dbReference type="Proteomes" id="UP000053433"/>
    </source>
</evidence>
<dbReference type="PANTHER" id="PTHR34220">
    <property type="entry name" value="SENSOR HISTIDINE KINASE YPDA"/>
    <property type="match status" value="1"/>
</dbReference>
<keyword evidence="5" id="KW-0472">Membrane</keyword>
<dbReference type="AlphaFoldDB" id="A0A0W7TM88"/>
<dbReference type="InterPro" id="IPR003660">
    <property type="entry name" value="HAMP_dom"/>
</dbReference>
<dbReference type="GO" id="GO:0016020">
    <property type="term" value="C:membrane"/>
    <property type="evidence" value="ECO:0007669"/>
    <property type="project" value="UniProtKB-SubCell"/>
</dbReference>
<dbReference type="SUPFAM" id="SSF55874">
    <property type="entry name" value="ATPase domain of HSP90 chaperone/DNA topoisomerase II/histidine kinase"/>
    <property type="match status" value="1"/>
</dbReference>
<gene>
    <name evidence="7" type="ORF">ASJ35_16490</name>
    <name evidence="8" type="ORF">FYJ76_14045</name>
</gene>
<dbReference type="CDD" id="cd06225">
    <property type="entry name" value="HAMP"/>
    <property type="match status" value="1"/>
</dbReference>
<protein>
    <submittedName>
        <fullName evidence="8">HAMP domain-containing protein</fullName>
    </submittedName>
</protein>
<dbReference type="Pfam" id="PF00672">
    <property type="entry name" value="HAMP"/>
    <property type="match status" value="1"/>
</dbReference>
<dbReference type="Proteomes" id="UP000053433">
    <property type="component" value="Unassembled WGS sequence"/>
</dbReference>